<dbReference type="EMBL" id="MLAK01001370">
    <property type="protein sequence ID" value="OHS93815.1"/>
    <property type="molecule type" value="Genomic_DNA"/>
</dbReference>
<sequence length="599" mass="69981">MNKDQKKDLVDRLANLKDILSNKSYASQIRPFKIGILSIKNNKIVKNSRKPNTKNTNPKNVHKIHEQKLSNAVTSPIKAPTFNMPTITDSEEEDEDNNVLYEYSDDSYCDKKEKTAQLLNPTQIKSTPRMFLIQKYFRHWRRALRSKQLQTTIDKKINKCPKEVEKERIQFRRMKAKMEVQRKPPRKLTRAEKEEILERLTRPTRTQERITHEIKKNQEMLEIEHYRPKNEEEKKKIMRRKYVRKITNERDHSKNKRFTRLSKKDIEESVNRLSQPKTQPQTEIKSKSYMTLQEQQESVNRLSEPKVYKEEPIRRTNKYSLPTKQEQLDISIRLSQPKPEFTESPTLKKSKLSPTEKSQFYERLSTPRKVIVKSDEIKENNENVDPTQDNSKNSKSQKKGNKRNKNVNKNHGHNSTKKKKGKSRRKKGKSISELLKINTGQEIVNTKTDNSGVIIQSPKVGLETPKSERKVRFNGVQSSSKKNGLSLSRQMNDILDDSNLSESEVYTNSPIQTPTPIKMKPNIPELDKYALPSMSDSKRKESNEYDTDEISDLEDISEIDINRTSEHNSQMLHRTPLSRQESTTTSSIDIEYLFEGTGL</sequence>
<dbReference type="GeneID" id="94825321"/>
<name>A0A1J4J6L6_9EUKA</name>
<proteinExistence type="predicted"/>
<protein>
    <submittedName>
        <fullName evidence="2">Uncharacterized protein</fullName>
    </submittedName>
</protein>
<gene>
    <name evidence="2" type="ORF">TRFO_02334</name>
</gene>
<feature type="compositionally biased region" description="Polar residues" evidence="1">
    <location>
        <begin position="567"/>
        <end position="588"/>
    </location>
</feature>
<keyword evidence="3" id="KW-1185">Reference proteome</keyword>
<dbReference type="VEuPathDB" id="TrichDB:TRFO_02334"/>
<dbReference type="Proteomes" id="UP000179807">
    <property type="component" value="Unassembled WGS sequence"/>
</dbReference>
<evidence type="ECO:0000313" key="2">
    <source>
        <dbReference type="EMBL" id="OHS93815.1"/>
    </source>
</evidence>
<evidence type="ECO:0000313" key="3">
    <source>
        <dbReference type="Proteomes" id="UP000179807"/>
    </source>
</evidence>
<feature type="compositionally biased region" description="Basic residues" evidence="1">
    <location>
        <begin position="395"/>
        <end position="429"/>
    </location>
</feature>
<organism evidence="2 3">
    <name type="scientific">Tritrichomonas foetus</name>
    <dbReference type="NCBI Taxonomy" id="1144522"/>
    <lineage>
        <taxon>Eukaryota</taxon>
        <taxon>Metamonada</taxon>
        <taxon>Parabasalia</taxon>
        <taxon>Tritrichomonadida</taxon>
        <taxon>Tritrichomonadidae</taxon>
        <taxon>Tritrichomonas</taxon>
    </lineage>
</organism>
<feature type="region of interest" description="Disordered" evidence="1">
    <location>
        <begin position="245"/>
        <end position="433"/>
    </location>
</feature>
<comment type="caution">
    <text evidence="2">The sequence shown here is derived from an EMBL/GenBank/DDBJ whole genome shotgun (WGS) entry which is preliminary data.</text>
</comment>
<feature type="compositionally biased region" description="Basic and acidic residues" evidence="1">
    <location>
        <begin position="303"/>
        <end position="314"/>
    </location>
</feature>
<feature type="region of interest" description="Disordered" evidence="1">
    <location>
        <begin position="531"/>
        <end position="589"/>
    </location>
</feature>
<evidence type="ECO:0000256" key="1">
    <source>
        <dbReference type="SAM" id="MobiDB-lite"/>
    </source>
</evidence>
<dbReference type="RefSeq" id="XP_068346952.1">
    <property type="nucleotide sequence ID" value="XM_068490617.1"/>
</dbReference>
<feature type="compositionally biased region" description="Basic and acidic residues" evidence="1">
    <location>
        <begin position="372"/>
        <end position="381"/>
    </location>
</feature>
<reference evidence="2" key="1">
    <citation type="submission" date="2016-10" db="EMBL/GenBank/DDBJ databases">
        <authorList>
            <person name="Benchimol M."/>
            <person name="Almeida L.G."/>
            <person name="Vasconcelos A.T."/>
            <person name="Perreira-Neves A."/>
            <person name="Rosa I.A."/>
            <person name="Tasca T."/>
            <person name="Bogo M.R."/>
            <person name="de Souza W."/>
        </authorList>
    </citation>
    <scope>NUCLEOTIDE SEQUENCE [LARGE SCALE GENOMIC DNA]</scope>
    <source>
        <strain evidence="2">K</strain>
    </source>
</reference>
<dbReference type="AlphaFoldDB" id="A0A1J4J6L6"/>
<feature type="compositionally biased region" description="Acidic residues" evidence="1">
    <location>
        <begin position="544"/>
        <end position="558"/>
    </location>
</feature>
<feature type="compositionally biased region" description="Polar residues" evidence="1">
    <location>
        <begin position="343"/>
        <end position="358"/>
    </location>
</feature>
<accession>A0A1J4J6L6</accession>
<feature type="compositionally biased region" description="Polar residues" evidence="1">
    <location>
        <begin position="271"/>
        <end position="301"/>
    </location>
</feature>